<evidence type="ECO:0000256" key="1">
    <source>
        <dbReference type="SAM" id="MobiDB-lite"/>
    </source>
</evidence>
<feature type="region of interest" description="Disordered" evidence="1">
    <location>
        <begin position="1"/>
        <end position="21"/>
    </location>
</feature>
<accession>A0A0A9CAJ1</accession>
<dbReference type="EMBL" id="GBRH01227470">
    <property type="protein sequence ID" value="JAD70425.1"/>
    <property type="molecule type" value="Transcribed_RNA"/>
</dbReference>
<proteinExistence type="predicted"/>
<dbReference type="AlphaFoldDB" id="A0A0A9CAJ1"/>
<protein>
    <submittedName>
        <fullName evidence="2">Uncharacterized protein</fullName>
    </submittedName>
</protein>
<sequence length="138" mass="14980">MGHRHPRSAASAASTESCHRQGIATATTRPLTCMACCRGAGRQGPPQPVRCQPPWVTTQLLHPSRVVVVVVSCCRSSARPPSLVAAHNLAALRRSHTAAPRRSRLRRPAAPRRSLLRRPPSHRPATARVHHPAGHRHA</sequence>
<feature type="compositionally biased region" description="Basic residues" evidence="1">
    <location>
        <begin position="128"/>
        <end position="138"/>
    </location>
</feature>
<reference evidence="2" key="2">
    <citation type="journal article" date="2015" name="Data Brief">
        <title>Shoot transcriptome of the giant reed, Arundo donax.</title>
        <authorList>
            <person name="Barrero R.A."/>
            <person name="Guerrero F.D."/>
            <person name="Moolhuijzen P."/>
            <person name="Goolsby J.A."/>
            <person name="Tidwell J."/>
            <person name="Bellgard S.E."/>
            <person name="Bellgard M.I."/>
        </authorList>
    </citation>
    <scope>NUCLEOTIDE SEQUENCE</scope>
    <source>
        <tissue evidence="2">Shoot tissue taken approximately 20 cm above the soil surface</tissue>
    </source>
</reference>
<evidence type="ECO:0000313" key="2">
    <source>
        <dbReference type="EMBL" id="JAD70425.1"/>
    </source>
</evidence>
<feature type="compositionally biased region" description="Basic residues" evidence="1">
    <location>
        <begin position="93"/>
        <end position="121"/>
    </location>
</feature>
<feature type="region of interest" description="Disordered" evidence="1">
    <location>
        <begin position="93"/>
        <end position="138"/>
    </location>
</feature>
<organism evidence="2">
    <name type="scientific">Arundo donax</name>
    <name type="common">Giant reed</name>
    <name type="synonym">Donax arundinaceus</name>
    <dbReference type="NCBI Taxonomy" id="35708"/>
    <lineage>
        <taxon>Eukaryota</taxon>
        <taxon>Viridiplantae</taxon>
        <taxon>Streptophyta</taxon>
        <taxon>Embryophyta</taxon>
        <taxon>Tracheophyta</taxon>
        <taxon>Spermatophyta</taxon>
        <taxon>Magnoliopsida</taxon>
        <taxon>Liliopsida</taxon>
        <taxon>Poales</taxon>
        <taxon>Poaceae</taxon>
        <taxon>PACMAD clade</taxon>
        <taxon>Arundinoideae</taxon>
        <taxon>Arundineae</taxon>
        <taxon>Arundo</taxon>
    </lineage>
</organism>
<name>A0A0A9CAJ1_ARUDO</name>
<reference evidence="2" key="1">
    <citation type="submission" date="2014-09" db="EMBL/GenBank/DDBJ databases">
        <authorList>
            <person name="Magalhaes I.L.F."/>
            <person name="Oliveira U."/>
            <person name="Santos F.R."/>
            <person name="Vidigal T.H.D.A."/>
            <person name="Brescovit A.D."/>
            <person name="Santos A.J."/>
        </authorList>
    </citation>
    <scope>NUCLEOTIDE SEQUENCE</scope>
    <source>
        <tissue evidence="2">Shoot tissue taken approximately 20 cm above the soil surface</tissue>
    </source>
</reference>